<evidence type="ECO:0000313" key="3">
    <source>
        <dbReference type="Proteomes" id="UP000183210"/>
    </source>
</evidence>
<evidence type="ECO:0000259" key="1">
    <source>
        <dbReference type="Pfam" id="PF04399"/>
    </source>
</evidence>
<dbReference type="InterPro" id="IPR036282">
    <property type="entry name" value="Glutathione-S-Trfase_C_sf"/>
</dbReference>
<dbReference type="AlphaFoldDB" id="A0A9X8MBB0"/>
<dbReference type="SUPFAM" id="SSF47616">
    <property type="entry name" value="GST C-terminal domain-like"/>
    <property type="match status" value="1"/>
</dbReference>
<evidence type="ECO:0000313" key="2">
    <source>
        <dbReference type="EMBL" id="SEQ20229.1"/>
    </source>
</evidence>
<organism evidence="2 3">
    <name type="scientific">Pseudomonas lutea</name>
    <dbReference type="NCBI Taxonomy" id="243924"/>
    <lineage>
        <taxon>Bacteria</taxon>
        <taxon>Pseudomonadati</taxon>
        <taxon>Pseudomonadota</taxon>
        <taxon>Gammaproteobacteria</taxon>
        <taxon>Pseudomonadales</taxon>
        <taxon>Pseudomonadaceae</taxon>
        <taxon>Pseudomonas</taxon>
    </lineage>
</organism>
<dbReference type="Pfam" id="PF04399">
    <property type="entry name" value="Glutaredoxin2_C"/>
    <property type="match status" value="1"/>
</dbReference>
<gene>
    <name evidence="2" type="ORF">SAMN05216409_104255</name>
</gene>
<dbReference type="EMBL" id="FOEV01000004">
    <property type="protein sequence ID" value="SEQ20229.1"/>
    <property type="molecule type" value="Genomic_DNA"/>
</dbReference>
<protein>
    <submittedName>
        <fullName evidence="2">Glutaredoxin 2</fullName>
    </submittedName>
</protein>
<comment type="caution">
    <text evidence="2">The sequence shown here is derived from an EMBL/GenBank/DDBJ whole genome shotgun (WGS) entry which is preliminary data.</text>
</comment>
<sequence length="65" mass="7078">MLVGLKVLPIPADNGNTLSWDDVLIYPTLRNLTMVKGLAMPPHVSHYVESVAALTGAYTYYDSAL</sequence>
<proteinExistence type="predicted"/>
<accession>A0A9X8MBB0</accession>
<dbReference type="Proteomes" id="UP000183210">
    <property type="component" value="Unassembled WGS sequence"/>
</dbReference>
<feature type="domain" description="Glutaredoxin 2 C-terminal" evidence="1">
    <location>
        <begin position="3"/>
        <end position="63"/>
    </location>
</feature>
<dbReference type="Gene3D" id="1.20.1050.10">
    <property type="match status" value="1"/>
</dbReference>
<dbReference type="InterPro" id="IPR007494">
    <property type="entry name" value="Glutaredoxin2_C"/>
</dbReference>
<reference evidence="2 3" key="1">
    <citation type="submission" date="2016-10" db="EMBL/GenBank/DDBJ databases">
        <authorList>
            <person name="Varghese N."/>
            <person name="Submissions S."/>
        </authorList>
    </citation>
    <scope>NUCLEOTIDE SEQUENCE [LARGE SCALE GENOMIC DNA]</scope>
    <source>
        <strain evidence="2 3">LMG 21974</strain>
    </source>
</reference>
<name>A0A9X8MBB0_9PSED</name>